<organism evidence="2 3">
    <name type="scientific">Thalassiosira oceanica</name>
    <name type="common">Marine diatom</name>
    <dbReference type="NCBI Taxonomy" id="159749"/>
    <lineage>
        <taxon>Eukaryota</taxon>
        <taxon>Sar</taxon>
        <taxon>Stramenopiles</taxon>
        <taxon>Ochrophyta</taxon>
        <taxon>Bacillariophyta</taxon>
        <taxon>Coscinodiscophyceae</taxon>
        <taxon>Thalassiosirophycidae</taxon>
        <taxon>Thalassiosirales</taxon>
        <taxon>Thalassiosiraceae</taxon>
        <taxon>Thalassiosira</taxon>
    </lineage>
</organism>
<feature type="compositionally biased region" description="Low complexity" evidence="1">
    <location>
        <begin position="13"/>
        <end position="27"/>
    </location>
</feature>
<protein>
    <submittedName>
        <fullName evidence="2">Uncharacterized protein</fullName>
    </submittedName>
</protein>
<keyword evidence="3" id="KW-1185">Reference proteome</keyword>
<feature type="compositionally biased region" description="Basic and acidic residues" evidence="1">
    <location>
        <begin position="1"/>
        <end position="12"/>
    </location>
</feature>
<evidence type="ECO:0000313" key="3">
    <source>
        <dbReference type="Proteomes" id="UP000266841"/>
    </source>
</evidence>
<dbReference type="Proteomes" id="UP000266841">
    <property type="component" value="Unassembled WGS sequence"/>
</dbReference>
<feature type="region of interest" description="Disordered" evidence="1">
    <location>
        <begin position="50"/>
        <end position="114"/>
    </location>
</feature>
<comment type="caution">
    <text evidence="2">The sequence shown here is derived from an EMBL/GenBank/DDBJ whole genome shotgun (WGS) entry which is preliminary data.</text>
</comment>
<feature type="non-terminal residue" evidence="2">
    <location>
        <position position="1"/>
    </location>
</feature>
<reference evidence="2 3" key="1">
    <citation type="journal article" date="2012" name="Genome Biol.">
        <title>Genome and low-iron response of an oceanic diatom adapted to chronic iron limitation.</title>
        <authorList>
            <person name="Lommer M."/>
            <person name="Specht M."/>
            <person name="Roy A.S."/>
            <person name="Kraemer L."/>
            <person name="Andreson R."/>
            <person name="Gutowska M.A."/>
            <person name="Wolf J."/>
            <person name="Bergner S.V."/>
            <person name="Schilhabel M.B."/>
            <person name="Klostermeier U.C."/>
            <person name="Beiko R.G."/>
            <person name="Rosenstiel P."/>
            <person name="Hippler M."/>
            <person name="Laroche J."/>
        </authorList>
    </citation>
    <scope>NUCLEOTIDE SEQUENCE [LARGE SCALE GENOMIC DNA]</scope>
    <source>
        <strain evidence="2 3">CCMP1005</strain>
    </source>
</reference>
<feature type="region of interest" description="Disordered" evidence="1">
    <location>
        <begin position="1"/>
        <end position="34"/>
    </location>
</feature>
<accession>K0SK65</accession>
<evidence type="ECO:0000313" key="2">
    <source>
        <dbReference type="EMBL" id="EJK58882.1"/>
    </source>
</evidence>
<gene>
    <name evidence="2" type="ORF">THAOC_20959</name>
</gene>
<name>K0SK65_THAOC</name>
<dbReference type="EMBL" id="AGNL01024049">
    <property type="protein sequence ID" value="EJK58882.1"/>
    <property type="molecule type" value="Genomic_DNA"/>
</dbReference>
<proteinExistence type="predicted"/>
<sequence>ESRVRRADDPDRGPVAVADPPDDAAAAGRDRRAPVLPLVSVPAVHRRLSRLGVEEGVEDAKVVDGRHGADPPGRRRRGGRTSPHAAPRRSRSTGRSPGRSVPARSATAPSRPRV</sequence>
<dbReference type="AlphaFoldDB" id="K0SK65"/>
<evidence type="ECO:0000256" key="1">
    <source>
        <dbReference type="SAM" id="MobiDB-lite"/>
    </source>
</evidence>
<feature type="compositionally biased region" description="Basic and acidic residues" evidence="1">
    <location>
        <begin position="58"/>
        <end position="73"/>
    </location>
</feature>